<dbReference type="Pfam" id="PF00664">
    <property type="entry name" value="ABC_membrane"/>
    <property type="match status" value="1"/>
</dbReference>
<evidence type="ECO:0000256" key="2">
    <source>
        <dbReference type="ARBA" id="ARBA00022448"/>
    </source>
</evidence>
<feature type="transmembrane region" description="Helical" evidence="8">
    <location>
        <begin position="27"/>
        <end position="49"/>
    </location>
</feature>
<evidence type="ECO:0000313" key="12">
    <source>
        <dbReference type="Proteomes" id="UP000007969"/>
    </source>
</evidence>
<evidence type="ECO:0000256" key="7">
    <source>
        <dbReference type="ARBA" id="ARBA00023136"/>
    </source>
</evidence>
<comment type="subcellular location">
    <subcellularLocation>
        <location evidence="1">Cell membrane</location>
        <topology evidence="1">Multi-pass membrane protein</topology>
    </subcellularLocation>
</comment>
<keyword evidence="3 8" id="KW-0812">Transmembrane</keyword>
<dbReference type="GO" id="GO:0005886">
    <property type="term" value="C:plasma membrane"/>
    <property type="evidence" value="ECO:0007669"/>
    <property type="project" value="UniProtKB-SubCell"/>
</dbReference>
<dbReference type="AlphaFoldDB" id="B9DYP5"/>
<dbReference type="EMBL" id="AP009049">
    <property type="protein sequence ID" value="BAH05370.1"/>
    <property type="molecule type" value="Genomic_DNA"/>
</dbReference>
<feature type="domain" description="ABC transporter" evidence="9">
    <location>
        <begin position="347"/>
        <end position="580"/>
    </location>
</feature>
<dbReference type="KEGG" id="ckr:CKR_0319"/>
<dbReference type="SMART" id="SM00382">
    <property type="entry name" value="AAA"/>
    <property type="match status" value="1"/>
</dbReference>
<dbReference type="FunFam" id="3.40.50.300:FF:000287">
    <property type="entry name" value="Multidrug ABC transporter ATP-binding protein"/>
    <property type="match status" value="1"/>
</dbReference>
<dbReference type="InterPro" id="IPR003439">
    <property type="entry name" value="ABC_transporter-like_ATP-bd"/>
</dbReference>
<dbReference type="PANTHER" id="PTHR24221">
    <property type="entry name" value="ATP-BINDING CASSETTE SUB-FAMILY B"/>
    <property type="match status" value="1"/>
</dbReference>
<dbReference type="GO" id="GO:0034040">
    <property type="term" value="F:ATPase-coupled lipid transmembrane transporter activity"/>
    <property type="evidence" value="ECO:0007669"/>
    <property type="project" value="TreeGrafter"/>
</dbReference>
<feature type="transmembrane region" description="Helical" evidence="8">
    <location>
        <begin position="175"/>
        <end position="192"/>
    </location>
</feature>
<evidence type="ECO:0000259" key="10">
    <source>
        <dbReference type="PROSITE" id="PS50929"/>
    </source>
</evidence>
<dbReference type="PANTHER" id="PTHR24221:SF397">
    <property type="entry name" value="ABC TRANSPORTER, ATP-BINDING TRANSMEMBRANE PROTEIN"/>
    <property type="match status" value="1"/>
</dbReference>
<evidence type="ECO:0000313" key="11">
    <source>
        <dbReference type="EMBL" id="BAH05370.1"/>
    </source>
</evidence>
<keyword evidence="6 8" id="KW-1133">Transmembrane helix</keyword>
<dbReference type="InterPro" id="IPR027417">
    <property type="entry name" value="P-loop_NTPase"/>
</dbReference>
<dbReference type="PROSITE" id="PS50929">
    <property type="entry name" value="ABC_TM1F"/>
    <property type="match status" value="1"/>
</dbReference>
<keyword evidence="2" id="KW-0813">Transport</keyword>
<dbReference type="GO" id="GO:0140359">
    <property type="term" value="F:ABC-type transporter activity"/>
    <property type="evidence" value="ECO:0007669"/>
    <property type="project" value="InterPro"/>
</dbReference>
<dbReference type="Gene3D" id="3.40.50.300">
    <property type="entry name" value="P-loop containing nucleotide triphosphate hydrolases"/>
    <property type="match status" value="1"/>
</dbReference>
<evidence type="ECO:0000256" key="6">
    <source>
        <dbReference type="ARBA" id="ARBA00022989"/>
    </source>
</evidence>
<dbReference type="PROSITE" id="PS50893">
    <property type="entry name" value="ABC_TRANSPORTER_2"/>
    <property type="match status" value="1"/>
</dbReference>
<keyword evidence="7 8" id="KW-0472">Membrane</keyword>
<dbReference type="InterPro" id="IPR017871">
    <property type="entry name" value="ABC_transporter-like_CS"/>
</dbReference>
<dbReference type="PROSITE" id="PS00211">
    <property type="entry name" value="ABC_TRANSPORTER_1"/>
    <property type="match status" value="1"/>
</dbReference>
<dbReference type="Gene3D" id="1.20.1560.10">
    <property type="entry name" value="ABC transporter type 1, transmembrane domain"/>
    <property type="match status" value="1"/>
</dbReference>
<dbReference type="Proteomes" id="UP000007969">
    <property type="component" value="Chromosome"/>
</dbReference>
<evidence type="ECO:0000256" key="1">
    <source>
        <dbReference type="ARBA" id="ARBA00004651"/>
    </source>
</evidence>
<feature type="transmembrane region" description="Helical" evidence="8">
    <location>
        <begin position="69"/>
        <end position="90"/>
    </location>
</feature>
<accession>B9DYP5</accession>
<feature type="domain" description="ABC transmembrane type-1" evidence="10">
    <location>
        <begin position="29"/>
        <end position="315"/>
    </location>
</feature>
<reference evidence="12" key="1">
    <citation type="submission" date="2005-09" db="EMBL/GenBank/DDBJ databases">
        <title>Complete genome sequence of Clostridium kluyveri and comparative genomics of Clostridia species.</title>
        <authorList>
            <person name="Inui M."/>
            <person name="Nonaka H."/>
            <person name="Shinoda Y."/>
            <person name="Ikenaga Y."/>
            <person name="Abe M."/>
            <person name="Naito K."/>
            <person name="Vertes A.A."/>
            <person name="Yukawa H."/>
        </authorList>
    </citation>
    <scope>NUCLEOTIDE SEQUENCE [LARGE SCALE GENOMIC DNA]</scope>
    <source>
        <strain evidence="12">NBRC 12016</strain>
    </source>
</reference>
<evidence type="ECO:0008006" key="13">
    <source>
        <dbReference type="Google" id="ProtNLM"/>
    </source>
</evidence>
<evidence type="ECO:0000259" key="9">
    <source>
        <dbReference type="PROSITE" id="PS50893"/>
    </source>
</evidence>
<dbReference type="HOGENOM" id="CLU_000604_84_9_9"/>
<dbReference type="InterPro" id="IPR036640">
    <property type="entry name" value="ABC1_TM_sf"/>
</dbReference>
<name>B9DYP5_CLOK1</name>
<keyword evidence="5" id="KW-0067">ATP-binding</keyword>
<proteinExistence type="predicted"/>
<dbReference type="Pfam" id="PF00005">
    <property type="entry name" value="ABC_tran"/>
    <property type="match status" value="1"/>
</dbReference>
<dbReference type="InterPro" id="IPR039421">
    <property type="entry name" value="Type_1_exporter"/>
</dbReference>
<dbReference type="SUPFAM" id="SSF90123">
    <property type="entry name" value="ABC transporter transmembrane region"/>
    <property type="match status" value="1"/>
</dbReference>
<gene>
    <name evidence="11" type="ordered locus">CKR_0319</name>
</gene>
<feature type="transmembrane region" description="Helical" evidence="8">
    <location>
        <begin position="259"/>
        <end position="281"/>
    </location>
</feature>
<organism evidence="11 12">
    <name type="scientific">Clostridium kluyveri (strain NBRC 12016)</name>
    <dbReference type="NCBI Taxonomy" id="583346"/>
    <lineage>
        <taxon>Bacteria</taxon>
        <taxon>Bacillati</taxon>
        <taxon>Bacillota</taxon>
        <taxon>Clostridia</taxon>
        <taxon>Eubacteriales</taxon>
        <taxon>Clostridiaceae</taxon>
        <taxon>Clostridium</taxon>
    </lineage>
</organism>
<dbReference type="GO" id="GO:0005524">
    <property type="term" value="F:ATP binding"/>
    <property type="evidence" value="ECO:0007669"/>
    <property type="project" value="UniProtKB-KW"/>
</dbReference>
<evidence type="ECO:0000256" key="4">
    <source>
        <dbReference type="ARBA" id="ARBA00022741"/>
    </source>
</evidence>
<sequence>MMTKGVKYMFKSIKRIIKWSGKRRKRLYIGFVYSFFNTIFTAMPIMGAAYGLSLIMQDINGEITLTTEWVLYMLIFMIFAVAGRFLFAYLRASIQESIGYEVTAEQRILIGDILKRVSLGFFSKKNTGEIASAVTTDLSFFEMFAMKMIDVVINGYISAFTMVLCVAFYNIWIALIAVIGILLSAFFLKLMGDRSNKNAPIHQKAQDNMIAATIEYIRGMPVVKAFKQDGVSKEGIKKAYNMSKNINIKIEKNYVPYNCLHLFSLKMASLGIVLASAIFAVNKTMDIPIMLMMTIFSFVIFGHVESINNSAHVLEIIDATMDKLQDIEKVEFIDKQGRDVQLSAYDIKFDNVTFSYEDNYVLKNVSFTIPQNSTTAIVGPSGSGKSTICSLIARFYDVNSGSILVGGVNVKDMTCDSLLKNMSMVFQKVYLFNDTVFNNIRFGKPEASLEEIVEAARKARCHDFIMDLPKGYETVIGDSGSTLSGGEKQRISIARAMLKNAPIIILDEATASVDPENEHAIQEAISALVHGKTIIIIAHRLATIENADQIIVVDKGSIAQRGTHEEIMEQEGVYKRFLSIRQIAEGWNI</sequence>
<dbReference type="SUPFAM" id="SSF52540">
    <property type="entry name" value="P-loop containing nucleoside triphosphate hydrolases"/>
    <property type="match status" value="1"/>
</dbReference>
<feature type="transmembrane region" description="Helical" evidence="8">
    <location>
        <begin position="287"/>
        <end position="304"/>
    </location>
</feature>
<evidence type="ECO:0000256" key="8">
    <source>
        <dbReference type="SAM" id="Phobius"/>
    </source>
</evidence>
<keyword evidence="4" id="KW-0547">Nucleotide-binding</keyword>
<evidence type="ECO:0000256" key="3">
    <source>
        <dbReference type="ARBA" id="ARBA00022692"/>
    </source>
</evidence>
<evidence type="ECO:0000256" key="5">
    <source>
        <dbReference type="ARBA" id="ARBA00022840"/>
    </source>
</evidence>
<dbReference type="InterPro" id="IPR003593">
    <property type="entry name" value="AAA+_ATPase"/>
</dbReference>
<dbReference type="GO" id="GO:0016887">
    <property type="term" value="F:ATP hydrolysis activity"/>
    <property type="evidence" value="ECO:0007669"/>
    <property type="project" value="InterPro"/>
</dbReference>
<dbReference type="InterPro" id="IPR011527">
    <property type="entry name" value="ABC1_TM_dom"/>
</dbReference>
<protein>
    <recommendedName>
        <fullName evidence="13">Multidrug ABC transporter ATP-binding protein</fullName>
    </recommendedName>
</protein>